<keyword evidence="2" id="KW-1185">Reference proteome</keyword>
<dbReference type="Proteomes" id="UP000814033">
    <property type="component" value="Unassembled WGS sequence"/>
</dbReference>
<reference evidence="1" key="2">
    <citation type="journal article" date="2022" name="New Phytol.">
        <title>Evolutionary transition to the ectomycorrhizal habit in the genomes of a hyperdiverse lineage of mushroom-forming fungi.</title>
        <authorList>
            <person name="Looney B."/>
            <person name="Miyauchi S."/>
            <person name="Morin E."/>
            <person name="Drula E."/>
            <person name="Courty P.E."/>
            <person name="Kohler A."/>
            <person name="Kuo A."/>
            <person name="LaButti K."/>
            <person name="Pangilinan J."/>
            <person name="Lipzen A."/>
            <person name="Riley R."/>
            <person name="Andreopoulos W."/>
            <person name="He G."/>
            <person name="Johnson J."/>
            <person name="Nolan M."/>
            <person name="Tritt A."/>
            <person name="Barry K.W."/>
            <person name="Grigoriev I.V."/>
            <person name="Nagy L.G."/>
            <person name="Hibbett D."/>
            <person name="Henrissat B."/>
            <person name="Matheny P.B."/>
            <person name="Labbe J."/>
            <person name="Martin F.M."/>
        </authorList>
    </citation>
    <scope>NUCLEOTIDE SEQUENCE</scope>
    <source>
        <strain evidence="1">FP105234-sp</strain>
    </source>
</reference>
<name>A0ACB8RMH8_9AGAM</name>
<proteinExistence type="predicted"/>
<dbReference type="EMBL" id="MU275973">
    <property type="protein sequence ID" value="KAI0044723.1"/>
    <property type="molecule type" value="Genomic_DNA"/>
</dbReference>
<sequence>MAKADRIFPVYRDAVTGGLLFLGEPNNPNMQQYNAIQHTFSFNVKVDPSELPHTTFMIDYANVEPQLLEDICIAIDRQMENGVRLLISNQDGDWGRLSSAIVVAYRIHQFEYSTVHQAYRYVESYVRPFLPKYENQLEQYFNAMFGRQRQYRPFVISRQHFTVNHIP</sequence>
<organism evidence="1 2">
    <name type="scientific">Auriscalpium vulgare</name>
    <dbReference type="NCBI Taxonomy" id="40419"/>
    <lineage>
        <taxon>Eukaryota</taxon>
        <taxon>Fungi</taxon>
        <taxon>Dikarya</taxon>
        <taxon>Basidiomycota</taxon>
        <taxon>Agaricomycotina</taxon>
        <taxon>Agaricomycetes</taxon>
        <taxon>Russulales</taxon>
        <taxon>Auriscalpiaceae</taxon>
        <taxon>Auriscalpium</taxon>
    </lineage>
</organism>
<comment type="caution">
    <text evidence="1">The sequence shown here is derived from an EMBL/GenBank/DDBJ whole genome shotgun (WGS) entry which is preliminary data.</text>
</comment>
<gene>
    <name evidence="1" type="ORF">FA95DRAFT_1574277</name>
</gene>
<reference evidence="1" key="1">
    <citation type="submission" date="2021-02" db="EMBL/GenBank/DDBJ databases">
        <authorList>
            <consortium name="DOE Joint Genome Institute"/>
            <person name="Ahrendt S."/>
            <person name="Looney B.P."/>
            <person name="Miyauchi S."/>
            <person name="Morin E."/>
            <person name="Drula E."/>
            <person name="Courty P.E."/>
            <person name="Chicoki N."/>
            <person name="Fauchery L."/>
            <person name="Kohler A."/>
            <person name="Kuo A."/>
            <person name="Labutti K."/>
            <person name="Pangilinan J."/>
            <person name="Lipzen A."/>
            <person name="Riley R."/>
            <person name="Andreopoulos W."/>
            <person name="He G."/>
            <person name="Johnson J."/>
            <person name="Barry K.W."/>
            <person name="Grigoriev I.V."/>
            <person name="Nagy L."/>
            <person name="Hibbett D."/>
            <person name="Henrissat B."/>
            <person name="Matheny P.B."/>
            <person name="Labbe J."/>
            <person name="Martin F."/>
        </authorList>
    </citation>
    <scope>NUCLEOTIDE SEQUENCE</scope>
    <source>
        <strain evidence="1">FP105234-sp</strain>
    </source>
</reference>
<evidence type="ECO:0000313" key="1">
    <source>
        <dbReference type="EMBL" id="KAI0044723.1"/>
    </source>
</evidence>
<accession>A0ACB8RMH8</accession>
<protein>
    <submittedName>
        <fullName evidence="1">Uncharacterized protein</fullName>
    </submittedName>
</protein>
<evidence type="ECO:0000313" key="2">
    <source>
        <dbReference type="Proteomes" id="UP000814033"/>
    </source>
</evidence>